<comment type="cofactor">
    <cofactor evidence="1">
        <name>Mg(2+)</name>
        <dbReference type="ChEBI" id="CHEBI:18420"/>
    </cofactor>
</comment>
<dbReference type="Gene3D" id="3.90.79.10">
    <property type="entry name" value="Nucleoside Triphosphate Pyrophosphohydrolase"/>
    <property type="match status" value="1"/>
</dbReference>
<reference evidence="7" key="1">
    <citation type="journal article" date="2019" name="Int. J. Syst. Evol. Microbiol.">
        <title>The Global Catalogue of Microorganisms (GCM) 10K type strain sequencing project: providing services to taxonomists for standard genome sequencing and annotation.</title>
        <authorList>
            <consortium name="The Broad Institute Genomics Platform"/>
            <consortium name="The Broad Institute Genome Sequencing Center for Infectious Disease"/>
            <person name="Wu L."/>
            <person name="Ma J."/>
        </authorList>
    </citation>
    <scope>NUCLEOTIDE SEQUENCE [LARGE SCALE GENOMIC DNA]</scope>
    <source>
        <strain evidence="7">JCM 17933</strain>
    </source>
</reference>
<dbReference type="Proteomes" id="UP001500503">
    <property type="component" value="Unassembled WGS sequence"/>
</dbReference>
<evidence type="ECO:0000259" key="5">
    <source>
        <dbReference type="PROSITE" id="PS51462"/>
    </source>
</evidence>
<protein>
    <recommendedName>
        <fullName evidence="5">Nudix hydrolase domain-containing protein</fullName>
    </recommendedName>
</protein>
<dbReference type="PROSITE" id="PS00893">
    <property type="entry name" value="NUDIX_BOX"/>
    <property type="match status" value="1"/>
</dbReference>
<dbReference type="PROSITE" id="PS51462">
    <property type="entry name" value="NUDIX"/>
    <property type="match status" value="1"/>
</dbReference>
<evidence type="ECO:0000313" key="7">
    <source>
        <dbReference type="Proteomes" id="UP001500503"/>
    </source>
</evidence>
<dbReference type="PANTHER" id="PTHR43046:SF16">
    <property type="entry name" value="ADP-RIBOSE PYROPHOSPHATASE YJHB-RELATED"/>
    <property type="match status" value="1"/>
</dbReference>
<sequence length="184" mass="19996">MPLPQAARSGLLVSALVRHGTDVLMVRERLGDEPEPSWVLPGGQVEPGELVHEAAVRELREETGLRAAPGRLAFLCQYTVTDDPGWAGVWTVFTFEFAAAARDLAPADPDGSVLEAAWVPLPEARRRLARLAFRPRREPLLHHLDGSGEGHPGESHLWLWPDGTDAAPVVLPGPHRAAEVPDRA</sequence>
<dbReference type="InterPro" id="IPR015797">
    <property type="entry name" value="NUDIX_hydrolase-like_dom_sf"/>
</dbReference>
<evidence type="ECO:0000256" key="3">
    <source>
        <dbReference type="ARBA" id="ARBA00022801"/>
    </source>
</evidence>
<feature type="domain" description="Nudix hydrolase" evidence="5">
    <location>
        <begin position="8"/>
        <end position="144"/>
    </location>
</feature>
<dbReference type="InterPro" id="IPR020084">
    <property type="entry name" value="NUDIX_hydrolase_CS"/>
</dbReference>
<organism evidence="6 7">
    <name type="scientific">Actinoallomurus oryzae</name>
    <dbReference type="NCBI Taxonomy" id="502180"/>
    <lineage>
        <taxon>Bacteria</taxon>
        <taxon>Bacillati</taxon>
        <taxon>Actinomycetota</taxon>
        <taxon>Actinomycetes</taxon>
        <taxon>Streptosporangiales</taxon>
        <taxon>Thermomonosporaceae</taxon>
        <taxon>Actinoallomurus</taxon>
    </lineage>
</organism>
<keyword evidence="7" id="KW-1185">Reference proteome</keyword>
<comment type="caution">
    <text evidence="6">The sequence shown here is derived from an EMBL/GenBank/DDBJ whole genome shotgun (WGS) entry which is preliminary data.</text>
</comment>
<dbReference type="PRINTS" id="PR00502">
    <property type="entry name" value="NUDIXFAMILY"/>
</dbReference>
<dbReference type="InterPro" id="IPR020476">
    <property type="entry name" value="Nudix_hydrolase"/>
</dbReference>
<dbReference type="Pfam" id="PF00293">
    <property type="entry name" value="NUDIX"/>
    <property type="match status" value="1"/>
</dbReference>
<proteinExistence type="inferred from homology"/>
<dbReference type="PANTHER" id="PTHR43046">
    <property type="entry name" value="GDP-MANNOSE MANNOSYL HYDROLASE"/>
    <property type="match status" value="1"/>
</dbReference>
<dbReference type="SUPFAM" id="SSF55811">
    <property type="entry name" value="Nudix"/>
    <property type="match status" value="1"/>
</dbReference>
<evidence type="ECO:0000256" key="2">
    <source>
        <dbReference type="ARBA" id="ARBA00005582"/>
    </source>
</evidence>
<dbReference type="RefSeq" id="WP_345468653.1">
    <property type="nucleotide sequence ID" value="NZ_BAABHF010000027.1"/>
</dbReference>
<comment type="similarity">
    <text evidence="2 4">Belongs to the Nudix hydrolase family.</text>
</comment>
<accession>A0ABP8QF18</accession>
<evidence type="ECO:0000313" key="6">
    <source>
        <dbReference type="EMBL" id="GAA4502378.1"/>
    </source>
</evidence>
<evidence type="ECO:0000256" key="1">
    <source>
        <dbReference type="ARBA" id="ARBA00001946"/>
    </source>
</evidence>
<dbReference type="EMBL" id="BAABHF010000027">
    <property type="protein sequence ID" value="GAA4502378.1"/>
    <property type="molecule type" value="Genomic_DNA"/>
</dbReference>
<evidence type="ECO:0000256" key="4">
    <source>
        <dbReference type="RuleBase" id="RU003476"/>
    </source>
</evidence>
<name>A0ABP8QF18_9ACTN</name>
<gene>
    <name evidence="6" type="ORF">GCM10023191_053850</name>
</gene>
<keyword evidence="3 4" id="KW-0378">Hydrolase</keyword>
<dbReference type="InterPro" id="IPR000086">
    <property type="entry name" value="NUDIX_hydrolase_dom"/>
</dbReference>
<dbReference type="CDD" id="cd02883">
    <property type="entry name" value="NUDIX_Hydrolase"/>
    <property type="match status" value="1"/>
</dbReference>